<feature type="binding site" evidence="14">
    <location>
        <position position="317"/>
    </location>
    <ligand>
        <name>Ca(2+)</name>
        <dbReference type="ChEBI" id="CHEBI:29108"/>
        <label>4</label>
    </ligand>
</feature>
<comment type="caution">
    <text evidence="20">The sequence shown here is derived from an EMBL/GenBank/DDBJ whole genome shotgun (WGS) entry which is preliminary data.</text>
</comment>
<reference evidence="20" key="1">
    <citation type="submission" date="2022-07" db="EMBL/GenBank/DDBJ databases">
        <authorList>
            <person name="Trinca V."/>
            <person name="Uliana J.V.C."/>
            <person name="Torres T.T."/>
            <person name="Ward R.J."/>
            <person name="Monesi N."/>
        </authorList>
    </citation>
    <scope>NUCLEOTIDE SEQUENCE</scope>
    <source>
        <strain evidence="20">HSMRA1968</strain>
        <tissue evidence="20">Whole embryos</tissue>
    </source>
</reference>
<feature type="region of interest" description="Disordered" evidence="17">
    <location>
        <begin position="238"/>
        <end position="259"/>
    </location>
</feature>
<keyword evidence="18" id="KW-0812">Transmembrane</keyword>
<feature type="transmembrane region" description="Helical" evidence="18">
    <location>
        <begin position="520"/>
        <end position="543"/>
    </location>
</feature>
<dbReference type="PANTHER" id="PTHR10201">
    <property type="entry name" value="MATRIX METALLOPROTEINASE"/>
    <property type="match status" value="1"/>
</dbReference>
<dbReference type="InterPro" id="IPR018486">
    <property type="entry name" value="Hemopexin_CS"/>
</dbReference>
<dbReference type="PROSITE" id="PS51642">
    <property type="entry name" value="HEMOPEXIN_2"/>
    <property type="match status" value="4"/>
</dbReference>
<dbReference type="Pfam" id="PF00413">
    <property type="entry name" value="Peptidase_M10"/>
    <property type="match status" value="1"/>
</dbReference>
<keyword evidence="21" id="KW-1185">Reference proteome</keyword>
<dbReference type="SUPFAM" id="SSF55486">
    <property type="entry name" value="Metalloproteases ('zincins'), catalytic domain"/>
    <property type="match status" value="1"/>
</dbReference>
<feature type="binding site" evidence="14">
    <location>
        <position position="168"/>
    </location>
    <ligand>
        <name>Zn(2+)</name>
        <dbReference type="ChEBI" id="CHEBI:29105"/>
        <label>1</label>
    </ligand>
</feature>
<evidence type="ECO:0000256" key="7">
    <source>
        <dbReference type="ARBA" id="ARBA00022833"/>
    </source>
</evidence>
<evidence type="ECO:0000256" key="8">
    <source>
        <dbReference type="ARBA" id="ARBA00022837"/>
    </source>
</evidence>
<evidence type="ECO:0000256" key="12">
    <source>
        <dbReference type="PIRSR" id="PIRSR001191-1"/>
    </source>
</evidence>
<keyword evidence="5" id="KW-0677">Repeat</keyword>
<evidence type="ECO:0000259" key="19">
    <source>
        <dbReference type="SMART" id="SM00235"/>
    </source>
</evidence>
<dbReference type="SUPFAM" id="SSF50923">
    <property type="entry name" value="Hemopexin-like domain"/>
    <property type="match status" value="1"/>
</dbReference>
<protein>
    <submittedName>
        <fullName evidence="20">Matrix metalloproteinase-14</fullName>
    </submittedName>
</protein>
<dbReference type="CDD" id="cd00094">
    <property type="entry name" value="HX"/>
    <property type="match status" value="1"/>
</dbReference>
<evidence type="ECO:0000256" key="6">
    <source>
        <dbReference type="ARBA" id="ARBA00022801"/>
    </source>
</evidence>
<dbReference type="InterPro" id="IPR002477">
    <property type="entry name" value="Peptidoglycan-bd-like"/>
</dbReference>
<evidence type="ECO:0000256" key="18">
    <source>
        <dbReference type="SAM" id="Phobius"/>
    </source>
</evidence>
<evidence type="ECO:0000256" key="15">
    <source>
        <dbReference type="PIRSR" id="PIRSR621190-4"/>
    </source>
</evidence>
<feature type="binding site" evidence="14">
    <location>
        <position position="173"/>
    </location>
    <ligand>
        <name>Ca(2+)</name>
        <dbReference type="ChEBI" id="CHEBI:29108"/>
        <label>1</label>
    </ligand>
</feature>
<feature type="binding site" evidence="13">
    <location>
        <position position="191"/>
    </location>
    <ligand>
        <name>Zn(2+)</name>
        <dbReference type="ChEBI" id="CHEBI:29105"/>
        <label>2</label>
        <note>catalytic</note>
    </ligand>
</feature>
<evidence type="ECO:0000256" key="17">
    <source>
        <dbReference type="SAM" id="MobiDB-lite"/>
    </source>
</evidence>
<dbReference type="InterPro" id="IPR036365">
    <property type="entry name" value="PGBD-like_sf"/>
</dbReference>
<feature type="binding site" description="in inhibited form" evidence="14">
    <location>
        <position position="59"/>
    </location>
    <ligand>
        <name>Zn(2+)</name>
        <dbReference type="ChEBI" id="CHEBI:29105"/>
        <label>2</label>
        <note>catalytic</note>
    </ligand>
</feature>
<accession>A0A9Q0N417</accession>
<dbReference type="InterPro" id="IPR024079">
    <property type="entry name" value="MetalloPept_cat_dom_sf"/>
</dbReference>
<dbReference type="InterPro" id="IPR021190">
    <property type="entry name" value="Pept_M10A"/>
</dbReference>
<evidence type="ECO:0000256" key="2">
    <source>
        <dbReference type="ARBA" id="ARBA00022670"/>
    </source>
</evidence>
<feature type="repeat" description="Hemopexin" evidence="16">
    <location>
        <begin position="267"/>
        <end position="312"/>
    </location>
</feature>
<proteinExistence type="inferred from homology"/>
<evidence type="ECO:0000256" key="11">
    <source>
        <dbReference type="ARBA" id="ARBA00023157"/>
    </source>
</evidence>
<dbReference type="GO" id="GO:0005615">
    <property type="term" value="C:extracellular space"/>
    <property type="evidence" value="ECO:0007669"/>
    <property type="project" value="TreeGrafter"/>
</dbReference>
<feature type="binding site" evidence="14">
    <location>
        <position position="144"/>
    </location>
    <ligand>
        <name>Zn(2+)</name>
        <dbReference type="ChEBI" id="CHEBI:29105"/>
        <label>1</label>
    </ligand>
</feature>
<dbReference type="GO" id="GO:0006508">
    <property type="term" value="P:proteolysis"/>
    <property type="evidence" value="ECO:0007669"/>
    <property type="project" value="UniProtKB-KW"/>
</dbReference>
<dbReference type="InterPro" id="IPR000585">
    <property type="entry name" value="Hemopexin-like_dom"/>
</dbReference>
<feature type="binding site" evidence="14">
    <location>
        <position position="164"/>
    </location>
    <ligand>
        <name>Ca(2+)</name>
        <dbReference type="ChEBI" id="CHEBI:29108"/>
        <label>2</label>
    </ligand>
</feature>
<keyword evidence="18" id="KW-0472">Membrane</keyword>
<dbReference type="SUPFAM" id="SSF47090">
    <property type="entry name" value="PGBD-like"/>
    <property type="match status" value="1"/>
</dbReference>
<keyword evidence="18" id="KW-1133">Transmembrane helix</keyword>
<organism evidence="20 21">
    <name type="scientific">Pseudolycoriella hygida</name>
    <dbReference type="NCBI Taxonomy" id="35572"/>
    <lineage>
        <taxon>Eukaryota</taxon>
        <taxon>Metazoa</taxon>
        <taxon>Ecdysozoa</taxon>
        <taxon>Arthropoda</taxon>
        <taxon>Hexapoda</taxon>
        <taxon>Insecta</taxon>
        <taxon>Pterygota</taxon>
        <taxon>Neoptera</taxon>
        <taxon>Endopterygota</taxon>
        <taxon>Diptera</taxon>
        <taxon>Nematocera</taxon>
        <taxon>Sciaroidea</taxon>
        <taxon>Sciaridae</taxon>
        <taxon>Pseudolycoriella</taxon>
    </lineage>
</organism>
<evidence type="ECO:0000256" key="16">
    <source>
        <dbReference type="PROSITE-ProRule" id="PRU01011"/>
    </source>
</evidence>
<feature type="binding site" evidence="14">
    <location>
        <position position="365"/>
    </location>
    <ligand>
        <name>Ca(2+)</name>
        <dbReference type="ChEBI" id="CHEBI:29108"/>
        <label>5</label>
    </ligand>
</feature>
<evidence type="ECO:0000256" key="10">
    <source>
        <dbReference type="ARBA" id="ARBA00023145"/>
    </source>
</evidence>
<dbReference type="InterPro" id="IPR018487">
    <property type="entry name" value="Hemopexin-like_repeat"/>
</dbReference>
<name>A0A9Q0N417_9DIPT</name>
<feature type="binding site" evidence="14">
    <location>
        <position position="149"/>
    </location>
    <ligand>
        <name>Ca(2+)</name>
        <dbReference type="ChEBI" id="CHEBI:29108"/>
        <label>3</label>
    </ligand>
</feature>
<dbReference type="InterPro" id="IPR036375">
    <property type="entry name" value="Hemopexin-like_dom_sf"/>
</dbReference>
<dbReference type="Pfam" id="PF01471">
    <property type="entry name" value="PG_binding_1"/>
    <property type="match status" value="1"/>
</dbReference>
<evidence type="ECO:0000256" key="5">
    <source>
        <dbReference type="ARBA" id="ARBA00022737"/>
    </source>
</evidence>
<dbReference type="InterPro" id="IPR006026">
    <property type="entry name" value="Peptidase_Metallo"/>
</dbReference>
<dbReference type="Proteomes" id="UP001151699">
    <property type="component" value="Chromosome B"/>
</dbReference>
<evidence type="ECO:0000256" key="9">
    <source>
        <dbReference type="ARBA" id="ARBA00023049"/>
    </source>
</evidence>
<dbReference type="Gene3D" id="2.110.10.10">
    <property type="entry name" value="Hemopexin-like domain"/>
    <property type="match status" value="2"/>
</dbReference>
<keyword evidence="4" id="KW-0732">Signal</keyword>
<feature type="repeat" description="Hemopexin" evidence="16">
    <location>
        <begin position="359"/>
        <end position="408"/>
    </location>
</feature>
<dbReference type="GO" id="GO:0004222">
    <property type="term" value="F:metalloendopeptidase activity"/>
    <property type="evidence" value="ECO:0007669"/>
    <property type="project" value="InterPro"/>
</dbReference>
<dbReference type="GO" id="GO:0008270">
    <property type="term" value="F:zinc ion binding"/>
    <property type="evidence" value="ECO:0007669"/>
    <property type="project" value="InterPro"/>
</dbReference>
<feature type="binding site" evidence="14">
    <location>
        <position position="142"/>
    </location>
    <ligand>
        <name>Zn(2+)</name>
        <dbReference type="ChEBI" id="CHEBI:29105"/>
        <label>1</label>
    </ligand>
</feature>
<feature type="binding site" evidence="13">
    <location>
        <position position="201"/>
    </location>
    <ligand>
        <name>Zn(2+)</name>
        <dbReference type="ChEBI" id="CHEBI:29105"/>
        <label>2</label>
        <note>catalytic</note>
    </ligand>
</feature>
<feature type="binding site" evidence="14">
    <location>
        <position position="412"/>
    </location>
    <ligand>
        <name>Ca(2+)</name>
        <dbReference type="ChEBI" id="CHEBI:29108"/>
        <label>4</label>
    </ligand>
</feature>
<evidence type="ECO:0000256" key="1">
    <source>
        <dbReference type="ARBA" id="ARBA00010370"/>
    </source>
</evidence>
<feature type="active site" evidence="12">
    <location>
        <position position="192"/>
    </location>
</feature>
<dbReference type="OrthoDB" id="406838at2759"/>
<feature type="domain" description="Peptidase metallopeptidase" evidence="19">
    <location>
        <begin position="79"/>
        <end position="236"/>
    </location>
</feature>
<dbReference type="GO" id="GO:0030574">
    <property type="term" value="P:collagen catabolic process"/>
    <property type="evidence" value="ECO:0007669"/>
    <property type="project" value="TreeGrafter"/>
</dbReference>
<feature type="binding site" evidence="14">
    <location>
        <position position="166"/>
    </location>
    <ligand>
        <name>Ca(2+)</name>
        <dbReference type="ChEBI" id="CHEBI:29108"/>
        <label>2</label>
    </ligand>
</feature>
<keyword evidence="6" id="KW-0378">Hydrolase</keyword>
<dbReference type="SMART" id="SM00235">
    <property type="entry name" value="ZnMc"/>
    <property type="match status" value="1"/>
</dbReference>
<dbReference type="FunFam" id="2.110.10.10:FF:000007">
    <property type="entry name" value="stromelysin-3 isoform X2"/>
    <property type="match status" value="1"/>
</dbReference>
<dbReference type="GO" id="GO:0031012">
    <property type="term" value="C:extracellular matrix"/>
    <property type="evidence" value="ECO:0007669"/>
    <property type="project" value="InterPro"/>
</dbReference>
<feature type="binding site" evidence="14">
    <location>
        <position position="150"/>
    </location>
    <ligand>
        <name>Ca(2+)</name>
        <dbReference type="ChEBI" id="CHEBI:29108"/>
        <label>3</label>
    </ligand>
</feature>
<keyword evidence="8 14" id="KW-0106">Calcium</keyword>
<dbReference type="PROSITE" id="PS00024">
    <property type="entry name" value="HEMOPEXIN"/>
    <property type="match status" value="1"/>
</dbReference>
<comment type="cofactor">
    <cofactor evidence="14">
        <name>Zn(2+)</name>
        <dbReference type="ChEBI" id="CHEBI:29105"/>
    </cofactor>
    <text evidence="14">Binds 2 Zn(2+) ions per subunit.</text>
</comment>
<keyword evidence="9" id="KW-0482">Metalloprotease</keyword>
<feature type="compositionally biased region" description="Pro residues" evidence="17">
    <location>
        <begin position="246"/>
        <end position="256"/>
    </location>
</feature>
<dbReference type="Pfam" id="PF00045">
    <property type="entry name" value="Hemopexin"/>
    <property type="match status" value="4"/>
</dbReference>
<dbReference type="EMBL" id="WJQU01000002">
    <property type="protein sequence ID" value="KAJ6643036.1"/>
    <property type="molecule type" value="Genomic_DNA"/>
</dbReference>
<dbReference type="AlphaFoldDB" id="A0A9Q0N417"/>
<comment type="cofactor">
    <cofactor evidence="14">
        <name>Ca(2+)</name>
        <dbReference type="ChEBI" id="CHEBI:29108"/>
    </cofactor>
    <text evidence="14">Can bind about 5 Ca(2+) ions per subunit.</text>
</comment>
<comment type="similarity">
    <text evidence="1">Belongs to the peptidase M10A family.</text>
</comment>
<feature type="binding site" evidence="14">
    <location>
        <position position="173"/>
    </location>
    <ligand>
        <name>Ca(2+)</name>
        <dbReference type="ChEBI" id="CHEBI:29108"/>
        <label>3</label>
    </ligand>
</feature>
<feature type="repeat" description="Hemopexin" evidence="16">
    <location>
        <begin position="313"/>
        <end position="358"/>
    </location>
</feature>
<evidence type="ECO:0000256" key="3">
    <source>
        <dbReference type="ARBA" id="ARBA00022723"/>
    </source>
</evidence>
<dbReference type="PANTHER" id="PTHR10201:SF291">
    <property type="entry name" value="MATRIX METALLOPROTEINASE 1, ISOFORM C-RELATED"/>
    <property type="match status" value="1"/>
</dbReference>
<dbReference type="PIRSF" id="PIRSF001191">
    <property type="entry name" value="Peptidase_M10A_matrix"/>
    <property type="match status" value="1"/>
</dbReference>
<dbReference type="PRINTS" id="PR00138">
    <property type="entry name" value="MATRIXIN"/>
</dbReference>
<feature type="non-terminal residue" evidence="20">
    <location>
        <position position="550"/>
    </location>
</feature>
<evidence type="ECO:0000313" key="21">
    <source>
        <dbReference type="Proteomes" id="UP001151699"/>
    </source>
</evidence>
<dbReference type="InterPro" id="IPR001818">
    <property type="entry name" value="Pept_M10_metallopeptidase"/>
</dbReference>
<keyword evidence="10" id="KW-0865">Zymogen</keyword>
<evidence type="ECO:0000313" key="20">
    <source>
        <dbReference type="EMBL" id="KAJ6643036.1"/>
    </source>
</evidence>
<feature type="modified residue" description="Phosphotyrosine; by PKDCC" evidence="15">
    <location>
        <position position="347"/>
    </location>
</feature>
<feature type="binding site" evidence="14">
    <location>
        <position position="209"/>
    </location>
    <ligand>
        <name>Zn(2+)</name>
        <dbReference type="ChEBI" id="CHEBI:29105"/>
        <label>2</label>
        <note>catalytic</note>
    </ligand>
</feature>
<feature type="binding site" evidence="14">
    <location>
        <position position="319"/>
    </location>
    <ligand>
        <name>Ca(2+)</name>
        <dbReference type="ChEBI" id="CHEBI:29108"/>
        <label>5</label>
    </ligand>
</feature>
<dbReference type="Gene3D" id="3.40.390.10">
    <property type="entry name" value="Collagenase (Catalytic Domain)"/>
    <property type="match status" value="1"/>
</dbReference>
<sequence length="550" mass="61302">IYLSQFGYLPPSARNPANGGLLDSNTWSKAIMDFQGFAGVNITGELDEETMELMSLPRCGVKDKVGFGTDSRSKRYALQGSRWKVKALTYRISKYPKKLNRQEVDKEVLKAFSVWSDYTDLTFTPKRTNPVHIEIRFEEGEHGDGDPFDGPGGTLAHAYFPVYGGDAHFDDAEYWTINSARGTNLFQVAAHEFGHSLGLSHSDVRTALMAPFYRGYDPVFRLDSDDIQGIQALYGKKTTGGGYNPAPAPKPQPKPNVPSDNNEMCSNPKVDTMFNTHDGATYAFKGNNYYKLTENAIAEGYPKLISEGWPGLPGNIDAAFTYKNGKTYFFQGSKYWRYSGRQMDGDYPKDISDGFTGIPDNLDAALVWGGNGKIYFYKGTKFWRFDPLKRPPVKATYPKPLSNWEGVPNNIDAALQYTNGYTYFFKGNKYYRFNDRTFSVDDANPPFPRPTAHWWFGCSNVPSAFDSLGNVIASEDNDKETNHDVGDIVFDAAGTDEQPAHDDYSGNNSGSRAHLVSSTLLAVLASIIVTSIKNAIFVVSQLIKYGFKKR</sequence>
<dbReference type="SMART" id="SM00120">
    <property type="entry name" value="HX"/>
    <property type="match status" value="4"/>
</dbReference>
<feature type="binding site" evidence="13">
    <location>
        <position position="195"/>
    </location>
    <ligand>
        <name>Zn(2+)</name>
        <dbReference type="ChEBI" id="CHEBI:29105"/>
        <label>2</label>
        <note>catalytic</note>
    </ligand>
</feature>
<dbReference type="InterPro" id="IPR033739">
    <property type="entry name" value="M10A_MMP"/>
</dbReference>
<gene>
    <name evidence="20" type="primary">Mmp14</name>
    <name evidence="20" type="ORF">Bhyg_07992</name>
</gene>
<keyword evidence="3 13" id="KW-0479">Metal-binding</keyword>
<feature type="binding site" evidence="14">
    <location>
        <position position="157"/>
    </location>
    <ligand>
        <name>Zn(2+)</name>
        <dbReference type="ChEBI" id="CHEBI:29105"/>
        <label>1</label>
    </ligand>
</feature>
<evidence type="ECO:0000256" key="4">
    <source>
        <dbReference type="ARBA" id="ARBA00022729"/>
    </source>
</evidence>
<evidence type="ECO:0000256" key="13">
    <source>
        <dbReference type="PIRSR" id="PIRSR001191-2"/>
    </source>
</evidence>
<feature type="binding site" evidence="14">
    <location>
        <position position="170"/>
    </location>
    <ligand>
        <name>Ca(2+)</name>
        <dbReference type="ChEBI" id="CHEBI:29108"/>
        <label>3</label>
    </ligand>
</feature>
<evidence type="ECO:0000256" key="14">
    <source>
        <dbReference type="PIRSR" id="PIRSR621190-2"/>
    </source>
</evidence>
<feature type="binding site" evidence="14">
    <location>
        <position position="171"/>
    </location>
    <ligand>
        <name>Ca(2+)</name>
        <dbReference type="ChEBI" id="CHEBI:29108"/>
        <label>1</label>
    </ligand>
</feature>
<dbReference type="GO" id="GO:0030198">
    <property type="term" value="P:extracellular matrix organization"/>
    <property type="evidence" value="ECO:0007669"/>
    <property type="project" value="TreeGrafter"/>
</dbReference>
<dbReference type="CDD" id="cd04278">
    <property type="entry name" value="ZnMc_MMP"/>
    <property type="match status" value="1"/>
</dbReference>
<keyword evidence="11" id="KW-1015">Disulfide bond</keyword>
<feature type="repeat" description="Hemopexin" evidence="16">
    <location>
        <begin position="409"/>
        <end position="458"/>
    </location>
</feature>
<dbReference type="FunFam" id="3.40.390.10:FF:000022">
    <property type="entry name" value="Matrix metalloproteinase 1, isoform C"/>
    <property type="match status" value="1"/>
</dbReference>
<keyword evidence="2" id="KW-0645">Protease</keyword>
<keyword evidence="7 13" id="KW-0862">Zinc</keyword>